<dbReference type="Pfam" id="PF00389">
    <property type="entry name" value="2-Hacid_dh"/>
    <property type="match status" value="1"/>
</dbReference>
<keyword evidence="2 4" id="KW-0560">Oxidoreductase</keyword>
<dbReference type="InterPro" id="IPR036291">
    <property type="entry name" value="NAD(P)-bd_dom_sf"/>
</dbReference>
<dbReference type="PANTHER" id="PTHR43761">
    <property type="entry name" value="D-ISOMER SPECIFIC 2-HYDROXYACID DEHYDROGENASE FAMILY PROTEIN (AFU_ORTHOLOGUE AFUA_1G13630)"/>
    <property type="match status" value="1"/>
</dbReference>
<feature type="domain" description="D-isomer specific 2-hydroxyacid dehydrogenase NAD-binding" evidence="6">
    <location>
        <begin position="109"/>
        <end position="289"/>
    </location>
</feature>
<dbReference type="Pfam" id="PF02826">
    <property type="entry name" value="2-Hacid_dh_C"/>
    <property type="match status" value="1"/>
</dbReference>
<dbReference type="AlphaFoldDB" id="A0A1L9QKD8"/>
<dbReference type="CDD" id="cd12162">
    <property type="entry name" value="2-Hacid_dh_4"/>
    <property type="match status" value="1"/>
</dbReference>
<dbReference type="InterPro" id="IPR029753">
    <property type="entry name" value="D-isomer_DH_CS"/>
</dbReference>
<proteinExistence type="inferred from homology"/>
<sequence length="319" mass="35310">MKSPKIVILDAATIGDVNLSRLEQFGTLEVFATTQLEEVAARIQGAEIVITNKVPINRSILESTHTLKLICVAATGYNIIDIQCAAEQGIIVTNAVGYSTNSVVAHTFSMLFYLSHHSRYFDDYTRSKKWCESPTFNHLGESFYELSGKHWGIIGMGAIGRKIADIAQAFGCQVSYFSTSGKNREQPFKCIDLDQLLQQSHIVSIHAPLNEKTANLIDEAQLKMMSSEAILLNLSRGGIVNEAALASALDLGEIAAAGLDVLETEPPQEDNPLFHIQNKDRLLITPHIAWISHESRERLITEVHKNIEAFLKGEPRNRV</sequence>
<comment type="caution">
    <text evidence="7">The sequence shown here is derived from an EMBL/GenBank/DDBJ whole genome shotgun (WGS) entry which is preliminary data.</text>
</comment>
<dbReference type="EMBL" id="MLAW01000067">
    <property type="protein sequence ID" value="OJJ15962.1"/>
    <property type="molecule type" value="Genomic_DNA"/>
</dbReference>
<dbReference type="STRING" id="1925591.BI308_24010"/>
<gene>
    <name evidence="7" type="ORF">BI308_24010</name>
</gene>
<dbReference type="InterPro" id="IPR006139">
    <property type="entry name" value="D-isomer_2_OHA_DH_cat_dom"/>
</dbReference>
<reference evidence="7" key="1">
    <citation type="submission" date="2016-10" db="EMBL/GenBank/DDBJ databases">
        <title>CRISPR-Cas defence system in Roseofilum reptotaenium: evidence of a bacteriophage-cyanobacterium arms race in the coral black band disease.</title>
        <authorList>
            <person name="Buerger P."/>
            <person name="Wood-Charlson E.M."/>
            <person name="Weynberg K.D."/>
            <person name="Willis B."/>
            <person name="Van Oppen M.J."/>
        </authorList>
    </citation>
    <scope>NUCLEOTIDE SEQUENCE [LARGE SCALE GENOMIC DNA]</scope>
    <source>
        <strain evidence="7">AO1-A</strain>
    </source>
</reference>
<accession>A0A1L9QKD8</accession>
<name>A0A1L9QKD8_9CYAN</name>
<evidence type="ECO:0000313" key="7">
    <source>
        <dbReference type="EMBL" id="OJJ15962.1"/>
    </source>
</evidence>
<keyword evidence="8" id="KW-1185">Reference proteome</keyword>
<dbReference type="InterPro" id="IPR050418">
    <property type="entry name" value="D-iso_2-hydroxyacid_DH_PdxB"/>
</dbReference>
<evidence type="ECO:0000259" key="5">
    <source>
        <dbReference type="Pfam" id="PF00389"/>
    </source>
</evidence>
<dbReference type="GO" id="GO:0051287">
    <property type="term" value="F:NAD binding"/>
    <property type="evidence" value="ECO:0007669"/>
    <property type="project" value="InterPro"/>
</dbReference>
<dbReference type="PROSITE" id="PS00670">
    <property type="entry name" value="D_2_HYDROXYACID_DH_2"/>
    <property type="match status" value="1"/>
</dbReference>
<evidence type="ECO:0000256" key="2">
    <source>
        <dbReference type="ARBA" id="ARBA00023002"/>
    </source>
</evidence>
<protein>
    <submittedName>
        <fullName evidence="7">Hydroxyacid dehydrogenase</fullName>
    </submittedName>
</protein>
<keyword evidence="3" id="KW-0520">NAD</keyword>
<evidence type="ECO:0000256" key="1">
    <source>
        <dbReference type="ARBA" id="ARBA00005854"/>
    </source>
</evidence>
<dbReference type="Gene3D" id="3.40.50.720">
    <property type="entry name" value="NAD(P)-binding Rossmann-like Domain"/>
    <property type="match status" value="2"/>
</dbReference>
<dbReference type="NCBIfam" id="NF006263">
    <property type="entry name" value="PRK08410.1"/>
    <property type="match status" value="1"/>
</dbReference>
<dbReference type="Proteomes" id="UP000183940">
    <property type="component" value="Unassembled WGS sequence"/>
</dbReference>
<organism evidence="7 8">
    <name type="scientific">Roseofilum reptotaenium AO1-A</name>
    <dbReference type="NCBI Taxonomy" id="1925591"/>
    <lineage>
        <taxon>Bacteria</taxon>
        <taxon>Bacillati</taxon>
        <taxon>Cyanobacteriota</taxon>
        <taxon>Cyanophyceae</taxon>
        <taxon>Desertifilales</taxon>
        <taxon>Desertifilaceae</taxon>
        <taxon>Roseofilum</taxon>
    </lineage>
</organism>
<dbReference type="GO" id="GO:0016616">
    <property type="term" value="F:oxidoreductase activity, acting on the CH-OH group of donors, NAD or NADP as acceptor"/>
    <property type="evidence" value="ECO:0007669"/>
    <property type="project" value="InterPro"/>
</dbReference>
<feature type="domain" description="D-isomer specific 2-hydroxyacid dehydrogenase catalytic" evidence="5">
    <location>
        <begin position="13"/>
        <end position="318"/>
    </location>
</feature>
<dbReference type="InterPro" id="IPR006140">
    <property type="entry name" value="D-isomer_DH_NAD-bd"/>
</dbReference>
<dbReference type="PANTHER" id="PTHR43761:SF1">
    <property type="entry name" value="D-ISOMER SPECIFIC 2-HYDROXYACID DEHYDROGENASE CATALYTIC DOMAIN-CONTAINING PROTEIN-RELATED"/>
    <property type="match status" value="1"/>
</dbReference>
<comment type="similarity">
    <text evidence="1 4">Belongs to the D-isomer specific 2-hydroxyacid dehydrogenase family.</text>
</comment>
<evidence type="ECO:0000256" key="4">
    <source>
        <dbReference type="RuleBase" id="RU003719"/>
    </source>
</evidence>
<evidence type="ECO:0000256" key="3">
    <source>
        <dbReference type="ARBA" id="ARBA00023027"/>
    </source>
</evidence>
<dbReference type="SUPFAM" id="SSF51735">
    <property type="entry name" value="NAD(P)-binding Rossmann-fold domains"/>
    <property type="match status" value="1"/>
</dbReference>
<evidence type="ECO:0000313" key="8">
    <source>
        <dbReference type="Proteomes" id="UP000183940"/>
    </source>
</evidence>
<dbReference type="SUPFAM" id="SSF52283">
    <property type="entry name" value="Formate/glycerate dehydrogenase catalytic domain-like"/>
    <property type="match status" value="1"/>
</dbReference>
<evidence type="ECO:0000259" key="6">
    <source>
        <dbReference type="Pfam" id="PF02826"/>
    </source>
</evidence>